<geneLocation type="plasmid" evidence="17">
    <name>plasmindB</name>
</geneLocation>
<dbReference type="RefSeq" id="WP_350262547.1">
    <property type="nucleotide sequence ID" value="NZ_CP158294.1"/>
</dbReference>
<keyword evidence="4 14" id="KW-0813">Transport</keyword>
<evidence type="ECO:0000256" key="5">
    <source>
        <dbReference type="ARBA" id="ARBA00022475"/>
    </source>
</evidence>
<dbReference type="InterPro" id="IPR018076">
    <property type="entry name" value="T2SS_GspF_dom"/>
</dbReference>
<proteinExistence type="inferred from homology"/>
<evidence type="ECO:0000256" key="2">
    <source>
        <dbReference type="ARBA" id="ARBA00004429"/>
    </source>
</evidence>
<keyword evidence="11 15" id="KW-1133">Transmembrane helix</keyword>
<dbReference type="PROSITE" id="PS00874">
    <property type="entry name" value="T2SP_F"/>
    <property type="match status" value="1"/>
</dbReference>
<dbReference type="PANTHER" id="PTHR30012:SF0">
    <property type="entry name" value="TYPE II SECRETION SYSTEM PROTEIN F-RELATED"/>
    <property type="match status" value="1"/>
</dbReference>
<dbReference type="GO" id="GO:0015628">
    <property type="term" value="P:protein secretion by the type II secretion system"/>
    <property type="evidence" value="ECO:0007669"/>
    <property type="project" value="InterPro"/>
</dbReference>
<keyword evidence="12 15" id="KW-0472">Membrane</keyword>
<gene>
    <name evidence="17" type="primary">gspF</name>
    <name evidence="17" type="ORF">AAF463_24605</name>
</gene>
<dbReference type="InterPro" id="IPR011850">
    <property type="entry name" value="T2SS_GspF"/>
</dbReference>
<evidence type="ECO:0000256" key="14">
    <source>
        <dbReference type="RuleBase" id="RU003923"/>
    </source>
</evidence>
<evidence type="ECO:0000256" key="11">
    <source>
        <dbReference type="ARBA" id="ARBA00022989"/>
    </source>
</evidence>
<evidence type="ECO:0000256" key="10">
    <source>
        <dbReference type="ARBA" id="ARBA00022927"/>
    </source>
</evidence>
<dbReference type="InterPro" id="IPR003004">
    <property type="entry name" value="GspF/PilC"/>
</dbReference>
<dbReference type="GO" id="GO:0005886">
    <property type="term" value="C:plasma membrane"/>
    <property type="evidence" value="ECO:0007669"/>
    <property type="project" value="UniProtKB-SubCell"/>
</dbReference>
<dbReference type="GO" id="GO:0015627">
    <property type="term" value="C:type II protein secretion system complex"/>
    <property type="evidence" value="ECO:0007669"/>
    <property type="project" value="InterPro"/>
</dbReference>
<protein>
    <recommendedName>
        <fullName evidence="13">General secretion pathway protein F</fullName>
    </recommendedName>
</protein>
<keyword evidence="17" id="KW-0614">Plasmid</keyword>
<keyword evidence="5" id="KW-1003">Cell membrane</keyword>
<evidence type="ECO:0000256" key="15">
    <source>
        <dbReference type="SAM" id="Phobius"/>
    </source>
</evidence>
<evidence type="ECO:0000256" key="7">
    <source>
        <dbReference type="ARBA" id="ARBA00022692"/>
    </source>
</evidence>
<comment type="subcellular location">
    <subcellularLocation>
        <location evidence="2 14">Cell inner membrane</location>
        <topology evidence="2 14">Multi-pass membrane protein</topology>
    </subcellularLocation>
</comment>
<dbReference type="InterPro" id="IPR001992">
    <property type="entry name" value="T2SS_GspF/T4SS_PilC_CS"/>
</dbReference>
<dbReference type="InterPro" id="IPR042094">
    <property type="entry name" value="T2SS_GspF_sf"/>
</dbReference>
<dbReference type="Pfam" id="PF00482">
    <property type="entry name" value="T2SSF"/>
    <property type="match status" value="2"/>
</dbReference>
<comment type="similarity">
    <text evidence="3 14">Belongs to the GSP F family.</text>
</comment>
<dbReference type="EMBL" id="CP158294">
    <property type="protein sequence ID" value="XBV47507.1"/>
    <property type="molecule type" value="Genomic_DNA"/>
</dbReference>
<dbReference type="GO" id="GO:0046872">
    <property type="term" value="F:metal ion binding"/>
    <property type="evidence" value="ECO:0007669"/>
    <property type="project" value="UniProtKB-KW"/>
</dbReference>
<evidence type="ECO:0000256" key="6">
    <source>
        <dbReference type="ARBA" id="ARBA00022519"/>
    </source>
</evidence>
<reference evidence="17" key="1">
    <citation type="submission" date="2024-06" db="EMBL/GenBank/DDBJ databases">
        <title>Multiomics insights into the TNT degradation mechanism by Pantoea sp. BJ2 isolated from an ammunition destruction site.</title>
        <authorList>
            <person name="Luo J."/>
        </authorList>
    </citation>
    <scope>NUCLEOTIDE SEQUENCE</scope>
    <source>
        <strain evidence="17">BJ2</strain>
        <plasmid evidence="17">plasmindB</plasmid>
    </source>
</reference>
<dbReference type="AlphaFoldDB" id="A0AAU7U4F3"/>
<organism evidence="17">
    <name type="scientific">Pantoea sp. BJ2</name>
    <dbReference type="NCBI Taxonomy" id="3141322"/>
    <lineage>
        <taxon>Bacteria</taxon>
        <taxon>Pseudomonadati</taxon>
        <taxon>Pseudomonadota</taxon>
        <taxon>Gammaproteobacteria</taxon>
        <taxon>Enterobacterales</taxon>
        <taxon>Erwiniaceae</taxon>
        <taxon>Pantoea</taxon>
    </lineage>
</organism>
<accession>A0AAU7U4F3</accession>
<sequence>MKYHYVAFNRDGRRIKGLVDAETPETARQMLREKQLQPLSLKVTGKRSISRRIAPRDLVLLIRQLSTLIGASLPLAESLDALAQQNEKPAVRSMIERLYQRVLKGDSLAEAVAEFPGTFSPLYRAMISAGEASGRLDRVLEQLADYCEQSHQLKSKMIQSMLYPILLLSVALIVAGILLTAVVPEVIVQFNHMQQSLPATTRLLMTISDGTKQYGLLLLLFILLCIVCFQLLLQRPAIRFKWHQHLVRLPLVGTVVLNLNLARYARTLSILIHGSVPLLESMAISAAVLNNEYVRSRLQRAADRVREGSTLTQALQETALLSPMMCHMIASGESSGQLDGMLKRSADIQEQMFISKMTTWVMLLEPLLIIVMAAFVLFIILAILQPILQLNSLTG</sequence>
<feature type="domain" description="Type II secretion system protein GspF" evidence="16">
    <location>
        <begin position="62"/>
        <end position="184"/>
    </location>
</feature>
<evidence type="ECO:0000256" key="1">
    <source>
        <dbReference type="ARBA" id="ARBA00002684"/>
    </source>
</evidence>
<evidence type="ECO:0000256" key="8">
    <source>
        <dbReference type="ARBA" id="ARBA00022723"/>
    </source>
</evidence>
<dbReference type="NCBIfam" id="TIGR02120">
    <property type="entry name" value="GspF"/>
    <property type="match status" value="1"/>
</dbReference>
<comment type="function">
    <text evidence="1">Component of the type II secretion system inner membrane complex required for the energy-dependent secretion of extracellular factors such as proteases and toxins from the periplasm.</text>
</comment>
<feature type="transmembrane region" description="Helical" evidence="15">
    <location>
        <begin position="214"/>
        <end position="233"/>
    </location>
</feature>
<keyword evidence="7 14" id="KW-0812">Transmembrane</keyword>
<evidence type="ECO:0000256" key="13">
    <source>
        <dbReference type="ARBA" id="ARBA00030750"/>
    </source>
</evidence>
<feature type="transmembrane region" description="Helical" evidence="15">
    <location>
        <begin position="161"/>
        <end position="183"/>
    </location>
</feature>
<evidence type="ECO:0000256" key="9">
    <source>
        <dbReference type="ARBA" id="ARBA00022837"/>
    </source>
</evidence>
<feature type="transmembrane region" description="Helical" evidence="15">
    <location>
        <begin position="360"/>
        <end position="384"/>
    </location>
</feature>
<evidence type="ECO:0000256" key="3">
    <source>
        <dbReference type="ARBA" id="ARBA00005745"/>
    </source>
</evidence>
<dbReference type="FunFam" id="1.20.81.30:FF:000001">
    <property type="entry name" value="Type II secretion system protein F"/>
    <property type="match status" value="2"/>
</dbReference>
<evidence type="ECO:0000256" key="4">
    <source>
        <dbReference type="ARBA" id="ARBA00022448"/>
    </source>
</evidence>
<name>A0AAU7U4F3_9GAMM</name>
<keyword evidence="8" id="KW-0479">Metal-binding</keyword>
<keyword evidence="10" id="KW-0653">Protein transport</keyword>
<feature type="domain" description="Type II secretion system protein GspF" evidence="16">
    <location>
        <begin position="265"/>
        <end position="386"/>
    </location>
</feature>
<dbReference type="PANTHER" id="PTHR30012">
    <property type="entry name" value="GENERAL SECRETION PATHWAY PROTEIN"/>
    <property type="match status" value="1"/>
</dbReference>
<evidence type="ECO:0000313" key="17">
    <source>
        <dbReference type="EMBL" id="XBV47507.1"/>
    </source>
</evidence>
<dbReference type="Gene3D" id="1.20.81.30">
    <property type="entry name" value="Type II secretion system (T2SS), domain F"/>
    <property type="match status" value="2"/>
</dbReference>
<keyword evidence="9" id="KW-0106">Calcium</keyword>
<evidence type="ECO:0000259" key="16">
    <source>
        <dbReference type="Pfam" id="PF00482"/>
    </source>
</evidence>
<keyword evidence="6" id="KW-0997">Cell inner membrane</keyword>
<evidence type="ECO:0000256" key="12">
    <source>
        <dbReference type="ARBA" id="ARBA00023136"/>
    </source>
</evidence>
<dbReference type="PRINTS" id="PR00812">
    <property type="entry name" value="BCTERIALGSPF"/>
</dbReference>